<keyword evidence="7" id="KW-0998">Cell outer membrane</keyword>
<keyword evidence="3" id="KW-1134">Transmembrane beta strand</keyword>
<evidence type="ECO:0000256" key="7">
    <source>
        <dbReference type="ARBA" id="ARBA00023237"/>
    </source>
</evidence>
<dbReference type="PANTHER" id="PTHR35093">
    <property type="entry name" value="OUTER MEMBRANE PROTEIN NMB0088-RELATED"/>
    <property type="match status" value="1"/>
</dbReference>
<dbReference type="AlphaFoldDB" id="A0AA49GIH7"/>
<sequence>MNIYKYKSLIAFGLFLFSVPAFSQIAEDALMLGQSTVTGTARFQAIGGAGFALGGDASAAALNPAGLGFYNRSSVVLTPGFDILNTSTDYLGTSADAFTTRGNIANFGIVINNTKDGLIPSDWRGGSFAVTYNRLNSLNFESEYGPGNSDASIIDEFVLQANGIPSSELQANIDDGQIIGYPEAAYLNFLINPDASGNNYIASIPADATTIQSGNLSTSGQLSQWNFAYGGNYKDKLYLGASIGFRGFSYQRESEYREEVVYSQDYIDFINEGNYFFPVEGGNVSVDYVNYNQLNEVVQINGTGINANLGIIYRPINELTVGLSYQSPTFYSIRSEETFDLASEVLGFLETDNPADAIDIYTDDPVLGNRFVNEYTLSTPSRTGVGLAYFFEKAGFLTLDAEYVNYQKNQFSSNQESLSDVNNNVDAIYKPVINTRVGGEFRYNILRFRAGYAFYDDPTQFANDNLDRDRSVISGGIGINVNSFFADLTVSHTQYQSDFAPYANGPYIPQENTITRTLLSLGFNF</sequence>
<organism evidence="9">
    <name type="scientific">Roseihalotalea indica</name>
    <dbReference type="NCBI Taxonomy" id="2867963"/>
    <lineage>
        <taxon>Bacteria</taxon>
        <taxon>Pseudomonadati</taxon>
        <taxon>Bacteroidota</taxon>
        <taxon>Cytophagia</taxon>
        <taxon>Cytophagales</taxon>
        <taxon>Catalimonadaceae</taxon>
        <taxon>Roseihalotalea</taxon>
    </lineage>
</organism>
<keyword evidence="6" id="KW-0472">Membrane</keyword>
<reference evidence="9" key="2">
    <citation type="journal article" date="2024" name="Antonie Van Leeuwenhoek">
        <title>Roseihalotalea indica gen. nov., sp. nov., a halophilic Bacteroidetes from mesopelagic Southwest Indian Ocean with higher carbohydrate metabolic potential.</title>
        <authorList>
            <person name="Chen B."/>
            <person name="Zhang M."/>
            <person name="Lin D."/>
            <person name="Ye J."/>
            <person name="Tang K."/>
        </authorList>
    </citation>
    <scope>NUCLEOTIDE SEQUENCE</scope>
    <source>
        <strain evidence="9">TK19036</strain>
    </source>
</reference>
<keyword evidence="5 8" id="KW-0732">Signal</keyword>
<gene>
    <name evidence="9" type="ORF">K4G66_23510</name>
</gene>
<dbReference type="GO" id="GO:0009279">
    <property type="term" value="C:cell outer membrane"/>
    <property type="evidence" value="ECO:0007669"/>
    <property type="project" value="UniProtKB-SubCell"/>
</dbReference>
<reference evidence="9" key="1">
    <citation type="journal article" date="2023" name="Comput. Struct. Biotechnol. J.">
        <title>Discovery of a novel marine Bacteroidetes with a rich repertoire of carbohydrate-active enzymes.</title>
        <authorList>
            <person name="Chen B."/>
            <person name="Liu G."/>
            <person name="Chen Q."/>
            <person name="Wang H."/>
            <person name="Liu L."/>
            <person name="Tang K."/>
        </authorList>
    </citation>
    <scope>NUCLEOTIDE SEQUENCE</scope>
    <source>
        <strain evidence="9">TK19036</strain>
    </source>
</reference>
<dbReference type="PANTHER" id="PTHR35093:SF8">
    <property type="entry name" value="OUTER MEMBRANE PROTEIN NMB0088-RELATED"/>
    <property type="match status" value="1"/>
</dbReference>
<evidence type="ECO:0000313" key="9">
    <source>
        <dbReference type="EMBL" id="WKN35347.1"/>
    </source>
</evidence>
<dbReference type="Gene3D" id="2.40.160.60">
    <property type="entry name" value="Outer membrane protein transport protein (OMPP1/FadL/TodX)"/>
    <property type="match status" value="1"/>
</dbReference>
<evidence type="ECO:0000256" key="4">
    <source>
        <dbReference type="ARBA" id="ARBA00022692"/>
    </source>
</evidence>
<evidence type="ECO:0000256" key="5">
    <source>
        <dbReference type="ARBA" id="ARBA00022729"/>
    </source>
</evidence>
<evidence type="ECO:0000256" key="8">
    <source>
        <dbReference type="SAM" id="SignalP"/>
    </source>
</evidence>
<dbReference type="EMBL" id="CP120682">
    <property type="protein sequence ID" value="WKN35347.1"/>
    <property type="molecule type" value="Genomic_DNA"/>
</dbReference>
<evidence type="ECO:0000256" key="1">
    <source>
        <dbReference type="ARBA" id="ARBA00004571"/>
    </source>
</evidence>
<evidence type="ECO:0000256" key="3">
    <source>
        <dbReference type="ARBA" id="ARBA00022452"/>
    </source>
</evidence>
<dbReference type="Pfam" id="PF03349">
    <property type="entry name" value="Toluene_X"/>
    <property type="match status" value="1"/>
</dbReference>
<accession>A0AA49GIH7</accession>
<evidence type="ECO:0000256" key="6">
    <source>
        <dbReference type="ARBA" id="ARBA00023136"/>
    </source>
</evidence>
<protein>
    <submittedName>
        <fullName evidence="9">Outer membrane protein transport protein</fullName>
    </submittedName>
</protein>
<name>A0AA49GIH7_9BACT</name>
<dbReference type="SUPFAM" id="SSF56935">
    <property type="entry name" value="Porins"/>
    <property type="match status" value="1"/>
</dbReference>
<evidence type="ECO:0000256" key="2">
    <source>
        <dbReference type="ARBA" id="ARBA00008163"/>
    </source>
</evidence>
<comment type="similarity">
    <text evidence="2">Belongs to the OmpP1/FadL family.</text>
</comment>
<keyword evidence="4" id="KW-0812">Transmembrane</keyword>
<feature type="chain" id="PRO_5041279258" evidence="8">
    <location>
        <begin position="24"/>
        <end position="525"/>
    </location>
</feature>
<comment type="subcellular location">
    <subcellularLocation>
        <location evidence="1">Cell outer membrane</location>
        <topology evidence="1">Multi-pass membrane protein</topology>
    </subcellularLocation>
</comment>
<dbReference type="InterPro" id="IPR005017">
    <property type="entry name" value="OMPP1/FadL/TodX"/>
</dbReference>
<feature type="signal peptide" evidence="8">
    <location>
        <begin position="1"/>
        <end position="23"/>
    </location>
</feature>
<dbReference type="GO" id="GO:0015483">
    <property type="term" value="F:long-chain fatty acid transporting porin activity"/>
    <property type="evidence" value="ECO:0007669"/>
    <property type="project" value="TreeGrafter"/>
</dbReference>
<proteinExistence type="inferred from homology"/>